<dbReference type="GO" id="GO:0005886">
    <property type="term" value="C:plasma membrane"/>
    <property type="evidence" value="ECO:0007669"/>
    <property type="project" value="TreeGrafter"/>
</dbReference>
<evidence type="ECO:0000256" key="6">
    <source>
        <dbReference type="ARBA" id="ARBA00023136"/>
    </source>
</evidence>
<comment type="similarity">
    <text evidence="2">Belongs to the major facilitator superfamily.</text>
</comment>
<keyword evidence="6 7" id="KW-0472">Membrane</keyword>
<keyword evidence="10" id="KW-1185">Reference proteome</keyword>
<keyword evidence="5 7" id="KW-1133">Transmembrane helix</keyword>
<dbReference type="FunFam" id="1.20.1720.10:FF:000013">
    <property type="entry name" value="Related to multidrug resistance proteins"/>
    <property type="match status" value="1"/>
</dbReference>
<keyword evidence="4 7" id="KW-0812">Transmembrane</keyword>
<feature type="transmembrane region" description="Helical" evidence="7">
    <location>
        <begin position="423"/>
        <end position="443"/>
    </location>
</feature>
<dbReference type="InterPro" id="IPR005829">
    <property type="entry name" value="Sugar_transporter_CS"/>
</dbReference>
<feature type="transmembrane region" description="Helical" evidence="7">
    <location>
        <begin position="33"/>
        <end position="58"/>
    </location>
</feature>
<feature type="transmembrane region" description="Helical" evidence="7">
    <location>
        <begin position="493"/>
        <end position="515"/>
    </location>
</feature>
<evidence type="ECO:0000256" key="3">
    <source>
        <dbReference type="ARBA" id="ARBA00022448"/>
    </source>
</evidence>
<dbReference type="AlphaFoldDB" id="V2YXA9"/>
<dbReference type="KEGG" id="mrr:Moror_7130"/>
<dbReference type="InterPro" id="IPR036259">
    <property type="entry name" value="MFS_trans_sf"/>
</dbReference>
<name>V2YXA9_MONRO</name>
<dbReference type="Pfam" id="PF07690">
    <property type="entry name" value="MFS_1"/>
    <property type="match status" value="1"/>
</dbReference>
<feature type="transmembrane region" description="Helical" evidence="7">
    <location>
        <begin position="228"/>
        <end position="249"/>
    </location>
</feature>
<feature type="transmembrane region" description="Helical" evidence="7">
    <location>
        <begin position="189"/>
        <end position="208"/>
    </location>
</feature>
<evidence type="ECO:0000313" key="9">
    <source>
        <dbReference type="EMBL" id="ESK96344.1"/>
    </source>
</evidence>
<evidence type="ECO:0000256" key="7">
    <source>
        <dbReference type="SAM" id="Phobius"/>
    </source>
</evidence>
<dbReference type="GO" id="GO:0012505">
    <property type="term" value="C:endomembrane system"/>
    <property type="evidence" value="ECO:0007669"/>
    <property type="project" value="UniProtKB-SubCell"/>
</dbReference>
<dbReference type="CDD" id="cd17502">
    <property type="entry name" value="MFS_Azr1_MDR_like"/>
    <property type="match status" value="1"/>
</dbReference>
<feature type="transmembrane region" description="Helical" evidence="7">
    <location>
        <begin position="255"/>
        <end position="273"/>
    </location>
</feature>
<feature type="transmembrane region" description="Helical" evidence="7">
    <location>
        <begin position="358"/>
        <end position="377"/>
    </location>
</feature>
<sequence>MEDPPVRVSNQVLASQTANWRETEIQTLPDNNLVVIFTGLMLLVFLAAMDQTIVAAALPSIVRELGGGDAYSWAGTAYLLAGACLTPLNGKLSDITGRKLLLFVHIAVFLVGSALCGASQSFVMFILSRAVQGIGGGGIMALMNIIVSEIVSLEERPKYGGLNGAIWGVASVLGPLIGGAFTDRVTWRWAFYINLPIGAVAAGLLCFLKLNPRPRRTFSENLREFDFIGLFLIMAGVVCLLVGFQFGQINWTDPQAIVLVVIASLLLVGGCINELFTKRSPIIPPRLLKTRTTTAIMGSGAVHMFVFLMASYFLPTYFQALGSSATKSGIEMLPFSLVSSIVSFSSGLVVAKTGKYRPVFWTGFVLMTLGYGLMIQLDDRSSRVEKETYIFVAALGAGCFFQIPTIAIQAAMPLADMATSTTAFMLVRSLSGSIGLSVGSIIFTNTLRKRLAQEAPEYYSLYKPINDSANQLKDLPPELRQRVVHAYASSISFIWIVCTPLIGAGLIMTLLIRGYSLKRPVVRLRDQIANRNDIPLSAVGGQRALNPA</sequence>
<evidence type="ECO:0000256" key="4">
    <source>
        <dbReference type="ARBA" id="ARBA00022692"/>
    </source>
</evidence>
<feature type="transmembrane region" description="Helical" evidence="7">
    <location>
        <begin position="126"/>
        <end position="147"/>
    </location>
</feature>
<evidence type="ECO:0000256" key="2">
    <source>
        <dbReference type="ARBA" id="ARBA00008335"/>
    </source>
</evidence>
<dbReference type="Gene3D" id="1.20.1720.10">
    <property type="entry name" value="Multidrug resistance protein D"/>
    <property type="match status" value="1"/>
</dbReference>
<feature type="domain" description="Major facilitator superfamily (MFS) profile" evidence="8">
    <location>
        <begin position="36"/>
        <end position="515"/>
    </location>
</feature>
<dbReference type="PANTHER" id="PTHR23501:SF102">
    <property type="entry name" value="DRUG TRANSPORTER, PUTATIVE (AFU_ORTHOLOGUE AFUA_3G08530)-RELATED"/>
    <property type="match status" value="1"/>
</dbReference>
<dbReference type="Proteomes" id="UP000017559">
    <property type="component" value="Unassembled WGS sequence"/>
</dbReference>
<feature type="transmembrane region" description="Helical" evidence="7">
    <location>
        <begin position="159"/>
        <end position="177"/>
    </location>
</feature>
<accession>V2YXA9</accession>
<dbReference type="PANTHER" id="PTHR23501">
    <property type="entry name" value="MAJOR FACILITATOR SUPERFAMILY"/>
    <property type="match status" value="1"/>
</dbReference>
<protein>
    <submittedName>
        <fullName evidence="9">Membrane transporter</fullName>
    </submittedName>
</protein>
<feature type="transmembrane region" description="Helical" evidence="7">
    <location>
        <begin position="389"/>
        <end position="411"/>
    </location>
</feature>
<evidence type="ECO:0000256" key="5">
    <source>
        <dbReference type="ARBA" id="ARBA00022989"/>
    </source>
</evidence>
<dbReference type="SUPFAM" id="SSF103473">
    <property type="entry name" value="MFS general substrate transporter"/>
    <property type="match status" value="1"/>
</dbReference>
<dbReference type="PRINTS" id="PR01036">
    <property type="entry name" value="TCRTETB"/>
</dbReference>
<comment type="caution">
    <text evidence="9">The sequence shown here is derived from an EMBL/GenBank/DDBJ whole genome shotgun (WGS) entry which is preliminary data.</text>
</comment>
<dbReference type="GO" id="GO:0022857">
    <property type="term" value="F:transmembrane transporter activity"/>
    <property type="evidence" value="ECO:0007669"/>
    <property type="project" value="InterPro"/>
</dbReference>
<feature type="transmembrane region" description="Helical" evidence="7">
    <location>
        <begin position="294"/>
        <end position="313"/>
    </location>
</feature>
<proteinExistence type="inferred from homology"/>
<reference evidence="9 10" key="1">
    <citation type="journal article" date="2014" name="BMC Genomics">
        <title>Genome and secretome analysis of the hemibiotrophic fungal pathogen, Moniliophthora roreri, which causes frosty pod rot disease of cacao: mechanisms of the biotrophic and necrotrophic phases.</title>
        <authorList>
            <person name="Meinhardt L.W."/>
            <person name="Costa G.G.L."/>
            <person name="Thomazella D.P.T."/>
            <person name="Teixeira P.J.P.L."/>
            <person name="Carazzolle M.F."/>
            <person name="Schuster S.C."/>
            <person name="Carlson J.E."/>
            <person name="Guiltinan M.J."/>
            <person name="Mieczkowski P."/>
            <person name="Farmer A."/>
            <person name="Ramaraj T."/>
            <person name="Crozier J."/>
            <person name="Davis R.E."/>
            <person name="Shao J."/>
            <person name="Melnick R.L."/>
            <person name="Pereira G.A.G."/>
            <person name="Bailey B.A."/>
        </authorList>
    </citation>
    <scope>NUCLEOTIDE SEQUENCE [LARGE SCALE GENOMIC DNA]</scope>
    <source>
        <strain evidence="9 10">MCA 2997</strain>
    </source>
</reference>
<dbReference type="InterPro" id="IPR011701">
    <property type="entry name" value="MFS"/>
</dbReference>
<organism evidence="9 10">
    <name type="scientific">Moniliophthora roreri (strain MCA 2997)</name>
    <name type="common">Cocoa frosty pod rot fungus</name>
    <name type="synonym">Crinipellis roreri</name>
    <dbReference type="NCBI Taxonomy" id="1381753"/>
    <lineage>
        <taxon>Eukaryota</taxon>
        <taxon>Fungi</taxon>
        <taxon>Dikarya</taxon>
        <taxon>Basidiomycota</taxon>
        <taxon>Agaricomycotina</taxon>
        <taxon>Agaricomycetes</taxon>
        <taxon>Agaricomycetidae</taxon>
        <taxon>Agaricales</taxon>
        <taxon>Marasmiineae</taxon>
        <taxon>Marasmiaceae</taxon>
        <taxon>Moniliophthora</taxon>
    </lineage>
</organism>
<dbReference type="PROSITE" id="PS50850">
    <property type="entry name" value="MFS"/>
    <property type="match status" value="1"/>
</dbReference>
<dbReference type="InterPro" id="IPR020846">
    <property type="entry name" value="MFS_dom"/>
</dbReference>
<evidence type="ECO:0000313" key="10">
    <source>
        <dbReference type="Proteomes" id="UP000017559"/>
    </source>
</evidence>
<feature type="transmembrane region" description="Helical" evidence="7">
    <location>
        <begin position="70"/>
        <end position="88"/>
    </location>
</feature>
<feature type="transmembrane region" description="Helical" evidence="7">
    <location>
        <begin position="100"/>
        <end position="120"/>
    </location>
</feature>
<evidence type="ECO:0000256" key="1">
    <source>
        <dbReference type="ARBA" id="ARBA00004127"/>
    </source>
</evidence>
<keyword evidence="3" id="KW-0813">Transport</keyword>
<dbReference type="Gene3D" id="1.20.1250.20">
    <property type="entry name" value="MFS general substrate transporter like domains"/>
    <property type="match status" value="1"/>
</dbReference>
<dbReference type="OrthoDB" id="10021397at2759"/>
<dbReference type="PROSITE" id="PS00217">
    <property type="entry name" value="SUGAR_TRANSPORT_2"/>
    <property type="match status" value="1"/>
</dbReference>
<dbReference type="EMBL" id="AWSO01000050">
    <property type="protein sequence ID" value="ESK96344.1"/>
    <property type="molecule type" value="Genomic_DNA"/>
</dbReference>
<comment type="subcellular location">
    <subcellularLocation>
        <location evidence="1">Endomembrane system</location>
        <topology evidence="1">Multi-pass membrane protein</topology>
    </subcellularLocation>
</comment>
<evidence type="ECO:0000259" key="8">
    <source>
        <dbReference type="PROSITE" id="PS50850"/>
    </source>
</evidence>
<gene>
    <name evidence="9" type="ORF">Moror_7130</name>
</gene>
<dbReference type="HOGENOM" id="CLU_000960_22_3_1"/>